<organism evidence="3 4">
    <name type="scientific">Liquorilactobacillus uvarum DSM 19971</name>
    <dbReference type="NCBI Taxonomy" id="1423812"/>
    <lineage>
        <taxon>Bacteria</taxon>
        <taxon>Bacillati</taxon>
        <taxon>Bacillota</taxon>
        <taxon>Bacilli</taxon>
        <taxon>Lactobacillales</taxon>
        <taxon>Lactobacillaceae</taxon>
        <taxon>Liquorilactobacillus</taxon>
    </lineage>
</organism>
<evidence type="ECO:0000313" key="3">
    <source>
        <dbReference type="EMBL" id="KRL36672.1"/>
    </source>
</evidence>
<evidence type="ECO:0000259" key="2">
    <source>
        <dbReference type="Pfam" id="PF13439"/>
    </source>
</evidence>
<dbReference type="InterPro" id="IPR028098">
    <property type="entry name" value="Glyco_trans_4-like_N"/>
</dbReference>
<dbReference type="InterPro" id="IPR001296">
    <property type="entry name" value="Glyco_trans_1"/>
</dbReference>
<dbReference type="Gene3D" id="3.40.50.2000">
    <property type="entry name" value="Glycogen Phosphorylase B"/>
    <property type="match status" value="2"/>
</dbReference>
<dbReference type="GO" id="GO:0016757">
    <property type="term" value="F:glycosyltransferase activity"/>
    <property type="evidence" value="ECO:0007669"/>
    <property type="project" value="InterPro"/>
</dbReference>
<comment type="caution">
    <text evidence="3">The sequence shown here is derived from an EMBL/GenBank/DDBJ whole genome shotgun (WGS) entry which is preliminary data.</text>
</comment>
<dbReference type="AlphaFoldDB" id="A0A0R1PVN1"/>
<feature type="domain" description="Glycosyltransferase subfamily 4-like N-terminal" evidence="2">
    <location>
        <begin position="16"/>
        <end position="140"/>
    </location>
</feature>
<gene>
    <name evidence="3" type="ORF">FD20_GL001135</name>
</gene>
<keyword evidence="4" id="KW-1185">Reference proteome</keyword>
<proteinExistence type="predicted"/>
<sequence>MKILHYSLGFPPSRTGGLVTYAIDLAHEQAKNGDMIYYLYPGKINFLKKRAYIKKDSANSYGNFQAFSLINSLPLPLFGGIREPNDFMANANKDCYFNLLKTIKPDVIHIHTLMGLHKEFFEVAAFFKIKIVYTSHDYFGLAPEPNFFYNGSNYVDDNSIKKWIEISKTALPTWKLRIFQFNSYKTIKPFLKKISKLKGVKNKKFTKDINYSNEKLRKFTLLRNYYLSIFGYFDFYHFNSTVSANVYNKFINIDKSEIISISNAGIIKNSFKLKEKNNSGKLRVGYIGPYEKYKGFFEFLKLTHMTGKKVEYHVFGSNEKIKIPSKIINHGRYSRKNIKKVFELIDVLIVPSLWNETFGFITAEALSYGVKVLTSNHVGSKDIIDRSFIFENINQVPKLLLNLNKYRLIRPKTINEHYVEIKKMYKKGN</sequence>
<dbReference type="OrthoDB" id="9814612at2"/>
<accession>A0A0R1PVN1</accession>
<evidence type="ECO:0000313" key="4">
    <source>
        <dbReference type="Proteomes" id="UP000051155"/>
    </source>
</evidence>
<dbReference type="SUPFAM" id="SSF53756">
    <property type="entry name" value="UDP-Glycosyltransferase/glycogen phosphorylase"/>
    <property type="match status" value="1"/>
</dbReference>
<reference evidence="3 4" key="1">
    <citation type="journal article" date="2015" name="Genome Announc.">
        <title>Expanding the biotechnology potential of lactobacilli through comparative genomics of 213 strains and associated genera.</title>
        <authorList>
            <person name="Sun Z."/>
            <person name="Harris H.M."/>
            <person name="McCann A."/>
            <person name="Guo C."/>
            <person name="Argimon S."/>
            <person name="Zhang W."/>
            <person name="Yang X."/>
            <person name="Jeffery I.B."/>
            <person name="Cooney J.C."/>
            <person name="Kagawa T.F."/>
            <person name="Liu W."/>
            <person name="Song Y."/>
            <person name="Salvetti E."/>
            <person name="Wrobel A."/>
            <person name="Rasinkangas P."/>
            <person name="Parkhill J."/>
            <person name="Rea M.C."/>
            <person name="O'Sullivan O."/>
            <person name="Ritari J."/>
            <person name="Douillard F.P."/>
            <person name="Paul Ross R."/>
            <person name="Yang R."/>
            <person name="Briner A.E."/>
            <person name="Felis G.E."/>
            <person name="de Vos W.M."/>
            <person name="Barrangou R."/>
            <person name="Klaenhammer T.R."/>
            <person name="Caufield P.W."/>
            <person name="Cui Y."/>
            <person name="Zhang H."/>
            <person name="O'Toole P.W."/>
        </authorList>
    </citation>
    <scope>NUCLEOTIDE SEQUENCE [LARGE SCALE GENOMIC DNA]</scope>
    <source>
        <strain evidence="3 4">DSM 19971</strain>
    </source>
</reference>
<protein>
    <submittedName>
        <fullName evidence="3">Glycosyltransferase</fullName>
    </submittedName>
</protein>
<dbReference type="RefSeq" id="WP_057738095.1">
    <property type="nucleotide sequence ID" value="NZ_AZEG01000023.1"/>
</dbReference>
<dbReference type="Proteomes" id="UP000051155">
    <property type="component" value="Unassembled WGS sequence"/>
</dbReference>
<dbReference type="Pfam" id="PF00534">
    <property type="entry name" value="Glycos_transf_1"/>
    <property type="match status" value="1"/>
</dbReference>
<dbReference type="Pfam" id="PF13439">
    <property type="entry name" value="Glyco_transf_4"/>
    <property type="match status" value="1"/>
</dbReference>
<name>A0A0R1PVN1_9LACO</name>
<evidence type="ECO:0000259" key="1">
    <source>
        <dbReference type="Pfam" id="PF00534"/>
    </source>
</evidence>
<keyword evidence="3" id="KW-0808">Transferase</keyword>
<dbReference type="EMBL" id="AZEG01000023">
    <property type="protein sequence ID" value="KRL36672.1"/>
    <property type="molecule type" value="Genomic_DNA"/>
</dbReference>
<feature type="domain" description="Glycosyl transferase family 1" evidence="1">
    <location>
        <begin position="274"/>
        <end position="385"/>
    </location>
</feature>
<dbReference type="STRING" id="1423812.FD20_GL001135"/>
<dbReference type="PATRIC" id="fig|1423812.3.peg.1209"/>